<keyword evidence="3" id="KW-1185">Reference proteome</keyword>
<dbReference type="InterPro" id="IPR011009">
    <property type="entry name" value="Kinase-like_dom_sf"/>
</dbReference>
<dbReference type="InParanoid" id="A0A4Q1BN44"/>
<evidence type="ECO:0000256" key="1">
    <source>
        <dbReference type="SAM" id="MobiDB-lite"/>
    </source>
</evidence>
<dbReference type="SUPFAM" id="SSF56112">
    <property type="entry name" value="Protein kinase-like (PK-like)"/>
    <property type="match status" value="1"/>
</dbReference>
<dbReference type="OrthoDB" id="2523749at2759"/>
<evidence type="ECO:0008006" key="4">
    <source>
        <dbReference type="Google" id="ProtNLM"/>
    </source>
</evidence>
<dbReference type="AlphaFoldDB" id="A0A4Q1BN44"/>
<sequence>MGSRCSCLTTPSSSETRPLQQILAFPELEIPPFPSDDFLERTWDYVETSSSLLSAIPSFPRLFVHSNKAIDVILPKALQTLSARVKAHPMTYRRFSQDIVFASRKVASRNSRMNDGRYCHIPEYHSDVYFDGSNWVVWQDITPVRQNARGIAPLRRTWKMERESFGDVSFFRGVLWDRIGRTSRKALAVLEEEDICSAPETVFEATVASIRTGKVVIDDSGRAIITDTEVRNELGLYMVDRVQRLLTHGWSQMFHYQVRLCIITTHECTIVLYLNKDRIEVSDLLRRGQGTLSRPCRSLYPLIIAVKASDEKTFRLPPEYLMKPKVRDPLFLVNDLWKCQPQPSQPGSVEHHWWKRPYRPYEGDKKPDYDLSFTYTPLCQPHLSHPTVSTRFTQLGEQASLDELGAPSLHLTPSPQYDFKRIKEYDVSHSLLKVRKWPDLLHGPVDLRRLQVKGLPELIEGPTVTPTVLKQPPVVDRDVKRPDLIFRPQSLLLDDSIAFGALWDVFRVTIPINPGLSQPPFPLVGKILAIDCFETTITLPISTAYNPFRRAQISQSQAREHIRKDFETLSRLSEILPPVIPQIMGLWGGIQRGKEAWVVIMEDGGERVDENYPPDRLEEWDVADKNAIIALYARLHDNGILHGDVQKRHWRRRREDKSDPSAIRLIDFDRAIFKSTVSEEKWVKYKRRELGALKRIFSKYNYVSTYPPLPPSVDLEADDDTGTTDAIYPLGYVNGKEPIHLYYRWSGYSSHKSRFRGSDSTSSNTSPSVSVPLHPRS</sequence>
<feature type="region of interest" description="Disordered" evidence="1">
    <location>
        <begin position="754"/>
        <end position="777"/>
    </location>
</feature>
<dbReference type="Proteomes" id="UP000289152">
    <property type="component" value="Unassembled WGS sequence"/>
</dbReference>
<accession>A0A4Q1BN44</accession>
<proteinExistence type="predicted"/>
<dbReference type="VEuPathDB" id="FungiDB:TREMEDRAFT_65963"/>
<dbReference type="EMBL" id="SDIL01000034">
    <property type="protein sequence ID" value="RXK39274.1"/>
    <property type="molecule type" value="Genomic_DNA"/>
</dbReference>
<comment type="caution">
    <text evidence="2">The sequence shown here is derived from an EMBL/GenBank/DDBJ whole genome shotgun (WGS) entry which is preliminary data.</text>
</comment>
<feature type="compositionally biased region" description="Low complexity" evidence="1">
    <location>
        <begin position="758"/>
        <end position="777"/>
    </location>
</feature>
<name>A0A4Q1BN44_TREME</name>
<protein>
    <recommendedName>
        <fullName evidence="4">Protein kinase domain-containing protein</fullName>
    </recommendedName>
</protein>
<reference evidence="2 3" key="1">
    <citation type="submission" date="2016-06" db="EMBL/GenBank/DDBJ databases">
        <title>Evolution of pathogenesis and genome organization in the Tremellales.</title>
        <authorList>
            <person name="Cuomo C."/>
            <person name="Litvintseva A."/>
            <person name="Heitman J."/>
            <person name="Chen Y."/>
            <person name="Sun S."/>
            <person name="Springer D."/>
            <person name="Dromer F."/>
            <person name="Young S."/>
            <person name="Zeng Q."/>
            <person name="Chapman S."/>
            <person name="Gujja S."/>
            <person name="Saif S."/>
            <person name="Birren B."/>
        </authorList>
    </citation>
    <scope>NUCLEOTIDE SEQUENCE [LARGE SCALE GENOMIC DNA]</scope>
    <source>
        <strain evidence="2 3">ATCC 28783</strain>
    </source>
</reference>
<gene>
    <name evidence="2" type="ORF">M231_03494</name>
</gene>
<evidence type="ECO:0000313" key="3">
    <source>
        <dbReference type="Proteomes" id="UP000289152"/>
    </source>
</evidence>
<evidence type="ECO:0000313" key="2">
    <source>
        <dbReference type="EMBL" id="RXK39274.1"/>
    </source>
</evidence>
<organism evidence="2 3">
    <name type="scientific">Tremella mesenterica</name>
    <name type="common">Jelly fungus</name>
    <dbReference type="NCBI Taxonomy" id="5217"/>
    <lineage>
        <taxon>Eukaryota</taxon>
        <taxon>Fungi</taxon>
        <taxon>Dikarya</taxon>
        <taxon>Basidiomycota</taxon>
        <taxon>Agaricomycotina</taxon>
        <taxon>Tremellomycetes</taxon>
        <taxon>Tremellales</taxon>
        <taxon>Tremellaceae</taxon>
        <taxon>Tremella</taxon>
    </lineage>
</organism>